<feature type="transmembrane region" description="Helical" evidence="1">
    <location>
        <begin position="12"/>
        <end position="40"/>
    </location>
</feature>
<feature type="transmembrane region" description="Helical" evidence="1">
    <location>
        <begin position="95"/>
        <end position="117"/>
    </location>
</feature>
<protein>
    <submittedName>
        <fullName evidence="2">Uncharacterized protein</fullName>
    </submittedName>
</protein>
<sequence length="316" mass="35718">MSSSSSHFSQPYAIAVLVRAILYGVYISTFAHCCCQWLLYRNRRQKSQRGFDASDRKLLSITIFIFGFLTMSLGVTIQILLYLLRDDTRSAPLSIFKTIIENIVILITNAVLIYRCWIVYTNSSPWRIIFVPLFLWISALACSIVIGYLHVHMYVTLLHTAGDTLLVLSRQVPGTFPWVVFYVSNIAINIYATCGIIHRITQVALSFSPNSRNLHTTCKILAHFGCLYMITTLLSLISVIPDSGDGRNSTVEDTIGFALDSINLMVPGITFNLVQIFVHWERAKATNVAIMRKSSQTSTNHYPLVHIHQEIEYRSG</sequence>
<keyword evidence="3" id="KW-1185">Reference proteome</keyword>
<dbReference type="InParanoid" id="A0A0C2SZQ3"/>
<keyword evidence="1" id="KW-0812">Transmembrane</keyword>
<evidence type="ECO:0000313" key="3">
    <source>
        <dbReference type="Proteomes" id="UP000054549"/>
    </source>
</evidence>
<feature type="transmembrane region" description="Helical" evidence="1">
    <location>
        <begin position="175"/>
        <end position="200"/>
    </location>
</feature>
<dbReference type="Proteomes" id="UP000054549">
    <property type="component" value="Unassembled WGS sequence"/>
</dbReference>
<evidence type="ECO:0000313" key="2">
    <source>
        <dbReference type="EMBL" id="KIL59634.1"/>
    </source>
</evidence>
<proteinExistence type="predicted"/>
<name>A0A0C2SZQ3_AMAMK</name>
<feature type="transmembrane region" description="Helical" evidence="1">
    <location>
        <begin position="129"/>
        <end position="155"/>
    </location>
</feature>
<feature type="transmembrane region" description="Helical" evidence="1">
    <location>
        <begin position="61"/>
        <end position="83"/>
    </location>
</feature>
<evidence type="ECO:0000256" key="1">
    <source>
        <dbReference type="SAM" id="Phobius"/>
    </source>
</evidence>
<feature type="transmembrane region" description="Helical" evidence="1">
    <location>
        <begin position="220"/>
        <end position="241"/>
    </location>
</feature>
<keyword evidence="1" id="KW-0472">Membrane</keyword>
<gene>
    <name evidence="2" type="ORF">M378DRAFT_169021</name>
</gene>
<accession>A0A0C2SZQ3</accession>
<organism evidence="2 3">
    <name type="scientific">Amanita muscaria (strain Koide BX008)</name>
    <dbReference type="NCBI Taxonomy" id="946122"/>
    <lineage>
        <taxon>Eukaryota</taxon>
        <taxon>Fungi</taxon>
        <taxon>Dikarya</taxon>
        <taxon>Basidiomycota</taxon>
        <taxon>Agaricomycotina</taxon>
        <taxon>Agaricomycetes</taxon>
        <taxon>Agaricomycetidae</taxon>
        <taxon>Agaricales</taxon>
        <taxon>Pluteineae</taxon>
        <taxon>Amanitaceae</taxon>
        <taxon>Amanita</taxon>
    </lineage>
</organism>
<dbReference type="HOGENOM" id="CLU_044614_1_1_1"/>
<reference evidence="2 3" key="1">
    <citation type="submission" date="2014-04" db="EMBL/GenBank/DDBJ databases">
        <title>Evolutionary Origins and Diversification of the Mycorrhizal Mutualists.</title>
        <authorList>
            <consortium name="DOE Joint Genome Institute"/>
            <consortium name="Mycorrhizal Genomics Consortium"/>
            <person name="Kohler A."/>
            <person name="Kuo A."/>
            <person name="Nagy L.G."/>
            <person name="Floudas D."/>
            <person name="Copeland A."/>
            <person name="Barry K.W."/>
            <person name="Cichocki N."/>
            <person name="Veneault-Fourrey C."/>
            <person name="LaButti K."/>
            <person name="Lindquist E.A."/>
            <person name="Lipzen A."/>
            <person name="Lundell T."/>
            <person name="Morin E."/>
            <person name="Murat C."/>
            <person name="Riley R."/>
            <person name="Ohm R."/>
            <person name="Sun H."/>
            <person name="Tunlid A."/>
            <person name="Henrissat B."/>
            <person name="Grigoriev I.V."/>
            <person name="Hibbett D.S."/>
            <person name="Martin F."/>
        </authorList>
    </citation>
    <scope>NUCLEOTIDE SEQUENCE [LARGE SCALE GENOMIC DNA]</scope>
    <source>
        <strain evidence="2 3">Koide BX008</strain>
    </source>
</reference>
<keyword evidence="1" id="KW-1133">Transmembrane helix</keyword>
<feature type="transmembrane region" description="Helical" evidence="1">
    <location>
        <begin position="261"/>
        <end position="280"/>
    </location>
</feature>
<dbReference type="EMBL" id="KN818312">
    <property type="protein sequence ID" value="KIL59634.1"/>
    <property type="molecule type" value="Genomic_DNA"/>
</dbReference>
<dbReference type="AlphaFoldDB" id="A0A0C2SZQ3"/>
<dbReference type="OrthoDB" id="3357408at2759"/>